<protein>
    <submittedName>
        <fullName evidence="1">Uncharacterized protein</fullName>
    </submittedName>
</protein>
<reference evidence="1" key="1">
    <citation type="journal article" date="2012" name="Nat. Biotechnol.">
        <title>Reference genome sequence of the model plant Setaria.</title>
        <authorList>
            <person name="Bennetzen J.L."/>
            <person name="Schmutz J."/>
            <person name="Wang H."/>
            <person name="Percifield R."/>
            <person name="Hawkins J."/>
            <person name="Pontaroli A.C."/>
            <person name="Estep M."/>
            <person name="Feng L."/>
            <person name="Vaughn J.N."/>
            <person name="Grimwood J."/>
            <person name="Jenkins J."/>
            <person name="Barry K."/>
            <person name="Lindquist E."/>
            <person name="Hellsten U."/>
            <person name="Deshpande S."/>
            <person name="Wang X."/>
            <person name="Wu X."/>
            <person name="Mitros T."/>
            <person name="Triplett J."/>
            <person name="Yang X."/>
            <person name="Ye C.Y."/>
            <person name="Mauro-Herrera M."/>
            <person name="Wang L."/>
            <person name="Li P."/>
            <person name="Sharma M."/>
            <person name="Sharma R."/>
            <person name="Ronald P.C."/>
            <person name="Panaud O."/>
            <person name="Kellogg E.A."/>
            <person name="Brutnell T.P."/>
            <person name="Doust A.N."/>
            <person name="Tuskan G.A."/>
            <person name="Rokhsar D."/>
            <person name="Devos K.M."/>
        </authorList>
    </citation>
    <scope>NUCLEOTIDE SEQUENCE [LARGE SCALE GENOMIC DNA]</scope>
    <source>
        <strain evidence="1">Yugu1</strain>
    </source>
</reference>
<accession>A0A368QN01</accession>
<proteinExistence type="predicted"/>
<organism evidence="1">
    <name type="scientific">Setaria italica</name>
    <name type="common">Foxtail millet</name>
    <name type="synonym">Panicum italicum</name>
    <dbReference type="NCBI Taxonomy" id="4555"/>
    <lineage>
        <taxon>Eukaryota</taxon>
        <taxon>Viridiplantae</taxon>
        <taxon>Streptophyta</taxon>
        <taxon>Embryophyta</taxon>
        <taxon>Tracheophyta</taxon>
        <taxon>Spermatophyta</taxon>
        <taxon>Magnoliopsida</taxon>
        <taxon>Liliopsida</taxon>
        <taxon>Poales</taxon>
        <taxon>Poaceae</taxon>
        <taxon>PACMAD clade</taxon>
        <taxon>Panicoideae</taxon>
        <taxon>Panicodae</taxon>
        <taxon>Paniceae</taxon>
        <taxon>Cenchrinae</taxon>
        <taxon>Setaria</taxon>
    </lineage>
</organism>
<sequence>MSRIIVSINKLHIYIIPEAFFEKKIIQEVKDLGLTEVIGYTYVRRLAAGKMMCWPIVFHILSYFSD</sequence>
<name>A0A368QN01_SETIT</name>
<evidence type="ECO:0000313" key="1">
    <source>
        <dbReference type="EMBL" id="RCV19359.1"/>
    </source>
</evidence>
<reference evidence="1" key="2">
    <citation type="submission" date="2015-07" db="EMBL/GenBank/DDBJ databases">
        <authorList>
            <person name="Noorani M."/>
        </authorList>
    </citation>
    <scope>NUCLEOTIDE SEQUENCE</scope>
    <source>
        <strain evidence="1">Yugu1</strain>
    </source>
</reference>
<dbReference type="AlphaFoldDB" id="A0A368QN01"/>
<gene>
    <name evidence="1" type="ORF">SETIT_3G377200v2</name>
</gene>
<dbReference type="EMBL" id="CM003530">
    <property type="protein sequence ID" value="RCV19359.1"/>
    <property type="molecule type" value="Genomic_DNA"/>
</dbReference>